<comment type="cofactor">
    <cofactor evidence="1">
        <name>Mg(2+)</name>
        <dbReference type="ChEBI" id="CHEBI:18420"/>
    </cofactor>
</comment>
<evidence type="ECO:0000313" key="15">
    <source>
        <dbReference type="EMBL" id="GLB47436.1"/>
    </source>
</evidence>
<dbReference type="Pfam" id="PF13395">
    <property type="entry name" value="HNH_4"/>
    <property type="match status" value="1"/>
</dbReference>
<protein>
    <recommendedName>
        <fullName evidence="14">HNH Cas9-type domain-containing protein</fullName>
    </recommendedName>
</protein>
<dbReference type="Pfam" id="PF16592">
    <property type="entry name" value="Cas9_REC"/>
    <property type="match status" value="1"/>
</dbReference>
<dbReference type="InterPro" id="IPR033114">
    <property type="entry name" value="HNH_CAS9"/>
</dbReference>
<dbReference type="GO" id="GO:0003723">
    <property type="term" value="F:RNA binding"/>
    <property type="evidence" value="ECO:0007669"/>
    <property type="project" value="UniProtKB-UniRule"/>
</dbReference>
<dbReference type="EMBL" id="BRPL01000004">
    <property type="protein sequence ID" value="GLB47436.1"/>
    <property type="molecule type" value="Genomic_DNA"/>
</dbReference>
<gene>
    <name evidence="15" type="ORF">WR164_14150</name>
</gene>
<evidence type="ECO:0000256" key="4">
    <source>
        <dbReference type="ARBA" id="ARBA00022723"/>
    </source>
</evidence>
<dbReference type="InterPro" id="IPR055228">
    <property type="entry name" value="Cas9_RuvC"/>
</dbReference>
<dbReference type="AlphaFoldDB" id="A0A9W6ESV3"/>
<feature type="domain" description="HNH Cas9-type" evidence="14">
    <location>
        <begin position="424"/>
        <end position="580"/>
    </location>
</feature>
<keyword evidence="9" id="KW-0051">Antiviral defense</keyword>
<dbReference type="Gene3D" id="1.10.30.50">
    <property type="match status" value="1"/>
</dbReference>
<keyword evidence="6 13" id="KW-0378">Hydrolase</keyword>
<reference evidence="15" key="2">
    <citation type="journal article" date="2023" name="PLoS ONE">
        <title>Philodulcilactobacillus myokoensis gen. nov., sp. nov., a fructophilic, acidophilic, and agar-phobic lactic acid bacterium isolated from fermented vegetable extracts.</title>
        <authorList>
            <person name="Kouya T."/>
            <person name="Ishiyama Y."/>
            <person name="Ohashi S."/>
            <person name="Kumakubo R."/>
            <person name="Yamazaki T."/>
            <person name="Otaki T."/>
        </authorList>
    </citation>
    <scope>NUCLEOTIDE SEQUENCE</scope>
    <source>
        <strain evidence="15">WR16-4</strain>
    </source>
</reference>
<comment type="caution">
    <text evidence="15">The sequence shown here is derived from an EMBL/GenBank/DDBJ whole genome shotgun (WGS) entry which is preliminary data.</text>
</comment>
<keyword evidence="5 13" id="KW-0255">Endonuclease</keyword>
<evidence type="ECO:0000256" key="7">
    <source>
        <dbReference type="ARBA" id="ARBA00022842"/>
    </source>
</evidence>
<keyword evidence="4" id="KW-0479">Metal-binding</keyword>
<dbReference type="GO" id="GO:0046872">
    <property type="term" value="F:metal ion binding"/>
    <property type="evidence" value="ECO:0007669"/>
    <property type="project" value="UniProtKB-KW"/>
</dbReference>
<evidence type="ECO:0000256" key="8">
    <source>
        <dbReference type="ARBA" id="ARBA00022884"/>
    </source>
</evidence>
<evidence type="ECO:0000256" key="9">
    <source>
        <dbReference type="ARBA" id="ARBA00023118"/>
    </source>
</evidence>
<evidence type="ECO:0000256" key="12">
    <source>
        <dbReference type="ARBA" id="ARBA00046380"/>
    </source>
</evidence>
<keyword evidence="11" id="KW-0464">Manganese</keyword>
<evidence type="ECO:0000259" key="14">
    <source>
        <dbReference type="PROSITE" id="PS51749"/>
    </source>
</evidence>
<sequence>MGNQHKISQDDFYSIMKNLFDCDAFQNIIRNSNKIKSYVDEISELIDNQNYLLKQRNNENGNIPHQIHQIELDNIIRNQSKYYPWLKEQQRKLDMLVSFRVPYYVGPMITKEDQQKSSNADFAWMVRKEAGQITPWNFNQKVNRMASANRFIKRMTVKDTYLLSEDVLPDNSLIYQEFKVLNELNFIKINGKRLADDVNLKHKIYNDLFKKNKTVSVKKLQNYFLSKLGYPNKPTITGLSNPKKFNNGLIAYNDYHKIFGEQIDNPDLQDDFERIIEWSTVFEDRNIFEQKLLDIKWLTKDQRKQLINKRYNGWGRLSKKLLTGLRNKQGERIIDVLWNERANFMQAISDPSIKEQIDKINGQQVHEMGMESILDDAYTSPQNKKAIRQVMKVVEDIQRAMGGQAPTSISIEFTRNPEDNSEIKKSRASEINKKYVRLSKQIDKGLMDEFKSAKKKYKGLTDRLYLYFTQRGKDIYTGHNLNIDQLQDYDIDHIIPQSFMKDNSLSNRVLTSSSINHEKGDATPLDGLSNSSKCNIYTMIPKWQSMERQGLISKRKLKNLQLRVDKINKYVKNGFVHRQLVETSQVIKLVANILKSHYQSDDTKIIEIKAKMNSEMRDTFDLYKSREENDYHHALDAYLTTFNGCYLYRRYPKLRNYFVYSDFKKFASIDNVKNLNNFTFLHDITNPRDKNENKIYNNDGDLILKRLDAIKYIKSIYNYKFMLITHEVSTRKGQLFNQSVYPAGNVHSKIKIKKDRPVNIYGGHSGNTDAYMMLVKINDPKGTKYKVVGLSLRYLDKVNRLKKNDSVEYKKMIHQIAGDSLSKKDRKNGYQVVLDKLMYRQLIIDGDEKYTLGSSTYKYNARQLVFNNETNRTMALLNPDRKVSQRYHSDLNELSDKEISQRFVDAYQDILNKVNKYLPLYDKSNFRNGLNKGLNLFRDLPNYYINKQNGKFDLLINILNGIHANPTYISVKEIGIKTPLGQMQYSSGINLSPNAYIIYQSPTGLFERKLQVKKL</sequence>
<evidence type="ECO:0000256" key="6">
    <source>
        <dbReference type="ARBA" id="ARBA00022801"/>
    </source>
</evidence>
<reference evidence="15" key="1">
    <citation type="submission" date="2022-07" db="EMBL/GenBank/DDBJ databases">
        <authorList>
            <person name="Kouya T."/>
            <person name="Ishiyama Y."/>
        </authorList>
    </citation>
    <scope>NUCLEOTIDE SEQUENCE</scope>
    <source>
        <strain evidence="15">WR16-4</strain>
    </source>
</reference>
<dbReference type="Pfam" id="PF22702">
    <property type="entry name" value="Cas9_RuvC"/>
    <property type="match status" value="1"/>
</dbReference>
<evidence type="ECO:0000313" key="16">
    <source>
        <dbReference type="Proteomes" id="UP001144204"/>
    </source>
</evidence>
<evidence type="ECO:0000256" key="5">
    <source>
        <dbReference type="ARBA" id="ARBA00022759"/>
    </source>
</evidence>
<comment type="similarity">
    <text evidence="2">Belongs to the CRISPR-associated protein Cas9 family. Subtype II-A subfamily.</text>
</comment>
<evidence type="ECO:0000256" key="11">
    <source>
        <dbReference type="ARBA" id="ARBA00023211"/>
    </source>
</evidence>
<dbReference type="InterPro" id="IPR028629">
    <property type="entry name" value="Cas9"/>
</dbReference>
<organism evidence="15 16">
    <name type="scientific">Philodulcilactobacillus myokoensis</name>
    <dbReference type="NCBI Taxonomy" id="2929573"/>
    <lineage>
        <taxon>Bacteria</taxon>
        <taxon>Bacillati</taxon>
        <taxon>Bacillota</taxon>
        <taxon>Bacilli</taxon>
        <taxon>Lactobacillales</taxon>
        <taxon>Lactobacillaceae</taxon>
        <taxon>Philodulcilactobacillus</taxon>
    </lineage>
</organism>
<dbReference type="Pfam" id="PF16595">
    <property type="entry name" value="Cas9_PI"/>
    <property type="match status" value="1"/>
</dbReference>
<dbReference type="NCBIfam" id="TIGR01865">
    <property type="entry name" value="cas_Csn1"/>
    <property type="match status" value="1"/>
</dbReference>
<dbReference type="RefSeq" id="WP_286136975.1">
    <property type="nucleotide sequence ID" value="NZ_BRPL01000004.1"/>
</dbReference>
<proteinExistence type="inferred from homology"/>
<keyword evidence="10 13" id="KW-0238">DNA-binding</keyword>
<dbReference type="PROSITE" id="PS51749">
    <property type="entry name" value="HNH_CAS9"/>
    <property type="match status" value="1"/>
</dbReference>
<comment type="subunit">
    <text evidence="12">Monomer. Binds crRNA and tracrRNA.</text>
</comment>
<keyword evidence="3 13" id="KW-0540">Nuclease</keyword>
<evidence type="ECO:0000256" key="3">
    <source>
        <dbReference type="ARBA" id="ARBA00022722"/>
    </source>
</evidence>
<dbReference type="GO" id="GO:0003677">
    <property type="term" value="F:DNA binding"/>
    <property type="evidence" value="ECO:0007669"/>
    <property type="project" value="UniProtKB-UniRule"/>
</dbReference>
<evidence type="ECO:0000256" key="2">
    <source>
        <dbReference type="ARBA" id="ARBA00005244"/>
    </source>
</evidence>
<dbReference type="InterPro" id="IPR032240">
    <property type="entry name" value="Cas9_REC"/>
</dbReference>
<dbReference type="Proteomes" id="UP001144204">
    <property type="component" value="Unassembled WGS sequence"/>
</dbReference>
<name>A0A9W6ESV3_9LACO</name>
<dbReference type="InterPro" id="IPR032237">
    <property type="entry name" value="Cas9_PI"/>
</dbReference>
<dbReference type="GO" id="GO:0051607">
    <property type="term" value="P:defense response to virus"/>
    <property type="evidence" value="ECO:0007669"/>
    <property type="project" value="UniProtKB-KW"/>
</dbReference>
<accession>A0A9W6ESV3</accession>
<dbReference type="GO" id="GO:0016787">
    <property type="term" value="F:hydrolase activity"/>
    <property type="evidence" value="ECO:0007669"/>
    <property type="project" value="UniProtKB-KW"/>
</dbReference>
<keyword evidence="16" id="KW-1185">Reference proteome</keyword>
<evidence type="ECO:0000256" key="1">
    <source>
        <dbReference type="ARBA" id="ARBA00001946"/>
    </source>
</evidence>
<evidence type="ECO:0000256" key="10">
    <source>
        <dbReference type="ARBA" id="ARBA00023125"/>
    </source>
</evidence>
<dbReference type="GO" id="GO:0004519">
    <property type="term" value="F:endonuclease activity"/>
    <property type="evidence" value="ECO:0007669"/>
    <property type="project" value="UniProtKB-UniRule"/>
</dbReference>
<evidence type="ECO:0000256" key="13">
    <source>
        <dbReference type="PROSITE-ProRule" id="PRU01085"/>
    </source>
</evidence>
<dbReference type="InterPro" id="IPR003615">
    <property type="entry name" value="HNH_nuc"/>
</dbReference>
<keyword evidence="7" id="KW-0460">Magnesium</keyword>
<keyword evidence="8" id="KW-0694">RNA-binding</keyword>